<reference evidence="1 2" key="1">
    <citation type="submission" date="2022-07" db="EMBL/GenBank/DDBJ databases">
        <title>Methylomonas rivi sp. nov., Methylomonas rosea sp. nov., Methylomonas aureus sp. nov. and Methylomonas subterranea sp. nov., four novel methanotrophs isolated from a freshwater creek and the deep terrestrial subsurface.</title>
        <authorList>
            <person name="Abin C."/>
            <person name="Sankaranarayanan K."/>
            <person name="Garner C."/>
            <person name="Sindelar R."/>
            <person name="Kotary K."/>
            <person name="Garner R."/>
            <person name="Barclay S."/>
            <person name="Lawson P."/>
            <person name="Krumholz L."/>
        </authorList>
    </citation>
    <scope>NUCLEOTIDE SEQUENCE [LARGE SCALE GENOMIC DNA]</scope>
    <source>
        <strain evidence="1 2">WSC-6</strain>
    </source>
</reference>
<evidence type="ECO:0000313" key="2">
    <source>
        <dbReference type="Proteomes" id="UP001524586"/>
    </source>
</evidence>
<accession>A0ABT1U6Z5</accession>
<dbReference type="RefSeq" id="WP_256615608.1">
    <property type="nucleotide sequence ID" value="NZ_JANIBK010000059.1"/>
</dbReference>
<name>A0ABT1U6Z5_9GAMM</name>
<proteinExistence type="predicted"/>
<comment type="caution">
    <text evidence="1">The sequence shown here is derived from an EMBL/GenBank/DDBJ whole genome shotgun (WGS) entry which is preliminary data.</text>
</comment>
<dbReference type="Pfam" id="PF11185">
    <property type="entry name" value="DUF2971"/>
    <property type="match status" value="1"/>
</dbReference>
<sequence length="247" mass="28913">MSDNFFYKFRSISRYLIESIVTPSIYFSKPAELNDPFDCQLNIKSLFGDKRFSTDKRLINVKENFKVLRFLNDTSSLPGFSEHGIFCVSKSNVVDKNEPLMWSHYADQHKGVRLKYNEPTLLQSLPVCTSFTDVFYDSDNKFIEFLLESDKSDYEFYSEFCSRYLSVKHPAWEYEQEFRFFRPQFGTFKIDPACLVEVCFGLNTPKEDIKLLMEYASKHCGCKAFKKKIRGNGLFDSDEEDVADCHL</sequence>
<keyword evidence="2" id="KW-1185">Reference proteome</keyword>
<dbReference type="InterPro" id="IPR021352">
    <property type="entry name" value="DUF2971"/>
</dbReference>
<dbReference type="Proteomes" id="UP001524586">
    <property type="component" value="Unassembled WGS sequence"/>
</dbReference>
<gene>
    <name evidence="1" type="ORF">NP596_12040</name>
</gene>
<protein>
    <submittedName>
        <fullName evidence="1">DUF2971 domain-containing protein</fullName>
    </submittedName>
</protein>
<evidence type="ECO:0000313" key="1">
    <source>
        <dbReference type="EMBL" id="MCQ8129184.1"/>
    </source>
</evidence>
<dbReference type="EMBL" id="JANIBK010000059">
    <property type="protein sequence ID" value="MCQ8129184.1"/>
    <property type="molecule type" value="Genomic_DNA"/>
</dbReference>
<organism evidence="1 2">
    <name type="scientific">Methylomonas rivi</name>
    <dbReference type="NCBI Taxonomy" id="2952226"/>
    <lineage>
        <taxon>Bacteria</taxon>
        <taxon>Pseudomonadati</taxon>
        <taxon>Pseudomonadota</taxon>
        <taxon>Gammaproteobacteria</taxon>
        <taxon>Methylococcales</taxon>
        <taxon>Methylococcaceae</taxon>
        <taxon>Methylomonas</taxon>
    </lineage>
</organism>